<dbReference type="PANTHER" id="PTHR43806">
    <property type="entry name" value="PEPTIDASE S8"/>
    <property type="match status" value="1"/>
</dbReference>
<dbReference type="Pfam" id="PF19081">
    <property type="entry name" value="Ig_7"/>
    <property type="match status" value="1"/>
</dbReference>
<dbReference type="Pfam" id="PF00082">
    <property type="entry name" value="Peptidase_S8"/>
    <property type="match status" value="1"/>
</dbReference>
<keyword evidence="2 5" id="KW-0645">Protease</keyword>
<protein>
    <recommendedName>
        <fullName evidence="7">Ig-like domain-containing protein</fullName>
    </recommendedName>
</protein>
<keyword evidence="4 5" id="KW-0720">Serine protease</keyword>
<gene>
    <name evidence="8" type="ORF">CJ255_12140</name>
</gene>
<dbReference type="EMBL" id="NQWI01000051">
    <property type="protein sequence ID" value="PDW02823.1"/>
    <property type="molecule type" value="Genomic_DNA"/>
</dbReference>
<evidence type="ECO:0000256" key="6">
    <source>
        <dbReference type="SAM" id="Phobius"/>
    </source>
</evidence>
<evidence type="ECO:0000259" key="7">
    <source>
        <dbReference type="PROSITE" id="PS50835"/>
    </source>
</evidence>
<evidence type="ECO:0000256" key="3">
    <source>
        <dbReference type="ARBA" id="ARBA00022801"/>
    </source>
</evidence>
<dbReference type="Proteomes" id="UP000220527">
    <property type="component" value="Unassembled WGS sequence"/>
</dbReference>
<dbReference type="InterPro" id="IPR044023">
    <property type="entry name" value="Ig_7"/>
</dbReference>
<dbReference type="PROSITE" id="PS51892">
    <property type="entry name" value="SUBTILASE"/>
    <property type="match status" value="1"/>
</dbReference>
<dbReference type="InterPro" id="IPR050131">
    <property type="entry name" value="Peptidase_S8_subtilisin-like"/>
</dbReference>
<feature type="domain" description="Ig-like" evidence="7">
    <location>
        <begin position="704"/>
        <end position="788"/>
    </location>
</feature>
<proteinExistence type="inferred from homology"/>
<dbReference type="Gene3D" id="3.40.50.200">
    <property type="entry name" value="Peptidase S8/S53 domain"/>
    <property type="match status" value="2"/>
</dbReference>
<feature type="active site" description="Charge relay system" evidence="5">
    <location>
        <position position="637"/>
    </location>
</feature>
<keyword evidence="6" id="KW-1133">Transmembrane helix</keyword>
<dbReference type="InterPro" id="IPR007110">
    <property type="entry name" value="Ig-like_dom"/>
</dbReference>
<organism evidence="8 9">
    <name type="scientific">Candidatus Viridilinea mediisalina</name>
    <dbReference type="NCBI Taxonomy" id="2024553"/>
    <lineage>
        <taxon>Bacteria</taxon>
        <taxon>Bacillati</taxon>
        <taxon>Chloroflexota</taxon>
        <taxon>Chloroflexia</taxon>
        <taxon>Chloroflexales</taxon>
        <taxon>Chloroflexineae</taxon>
        <taxon>Oscillochloridaceae</taxon>
        <taxon>Candidatus Viridilinea</taxon>
    </lineage>
</organism>
<dbReference type="InterPro" id="IPR036179">
    <property type="entry name" value="Ig-like_dom_sf"/>
</dbReference>
<dbReference type="SUPFAM" id="SSF48726">
    <property type="entry name" value="Immunoglobulin"/>
    <property type="match status" value="1"/>
</dbReference>
<dbReference type="PROSITE" id="PS50835">
    <property type="entry name" value="IG_LIKE"/>
    <property type="match status" value="1"/>
</dbReference>
<evidence type="ECO:0000256" key="2">
    <source>
        <dbReference type="ARBA" id="ARBA00022670"/>
    </source>
</evidence>
<evidence type="ECO:0000256" key="4">
    <source>
        <dbReference type="ARBA" id="ARBA00022825"/>
    </source>
</evidence>
<dbReference type="SUPFAM" id="SSF52743">
    <property type="entry name" value="Subtilisin-like"/>
    <property type="match status" value="1"/>
</dbReference>
<keyword evidence="6" id="KW-0472">Membrane</keyword>
<evidence type="ECO:0000313" key="8">
    <source>
        <dbReference type="EMBL" id="PDW02823.1"/>
    </source>
</evidence>
<sequence>MERPRLKRTGRLFGRIGVALLLMFVLVVTTLPAQSARPSQSDALTPLLRNLAEHTGTALAAEGDLIAHLRSRLLMKEDGSPLVQVYLTELSPAVEESLSRAGLTILGRAPDYMRVSGTIAPHDLAALADLPFVQSVQESFKPMTMGGAAALGSMSLAERTQMNPANDDPCAGSNVGAFTTEGVQQMRVDLARALELAGDANVDGTGITIGIISDSYDVNPNAGMTGPDDSPIRAADDIASGDLPGPGNPCDRTTPVTVARELPPEMIAHGAPNSDEARAMAQIVHDIAPGAELVVASGFGPNLGLDMAEVIRLLRDEHRVDIIVDDLGFADQAFFQDDPVAVAVDEVVAQGVIYLSAAGNLNRQINVGTPDEPNFKDISSYIALSYRPTPCPALTWQDEPFLLEGDCHNFNPNTGTISPTARFTIAPGAFFPTRLQWAEPWYGVSTDFNFYWVDSSGAIFADFDPSTDTAIRMSGELPNTGPNGTNKPLEGDVWLVNDSAEPTDFHLVIERRSGTATPAIWFMLQASAGMILDAEFYEPDAPHTSPDIFGATTYAHRSARGVISVGAVPWNNDNVVEAFSSRAGPLIFFEPIRGNTPAAALPFPEFRQKPDLLASNRGANTFFGSKATGVWRFTGTSAAASHAAGVAALVLQQARASGLNPTPASITQVMRDTARPVPGFPLRATGAGLLDAHAAVMSVRSPVPIITTQPVSQSITAGTAVTLTVVATDTRQLSYQWYEGNSADTSNPVAVGGDSPTFTTESLTTTTSYWVRVSNGVNHVDSETATITVEVEETPLFRVFLPIVVQ</sequence>
<evidence type="ECO:0000313" key="9">
    <source>
        <dbReference type="Proteomes" id="UP000220527"/>
    </source>
</evidence>
<dbReference type="InterPro" id="IPR000209">
    <property type="entry name" value="Peptidase_S8/S53_dom"/>
</dbReference>
<comment type="caution">
    <text evidence="8">The sequence shown here is derived from an EMBL/GenBank/DDBJ whole genome shotgun (WGS) entry which is preliminary data.</text>
</comment>
<dbReference type="GO" id="GO:0006508">
    <property type="term" value="P:proteolysis"/>
    <property type="evidence" value="ECO:0007669"/>
    <property type="project" value="UniProtKB-KW"/>
</dbReference>
<dbReference type="Gene3D" id="2.60.40.10">
    <property type="entry name" value="Immunoglobulins"/>
    <property type="match status" value="1"/>
</dbReference>
<dbReference type="PANTHER" id="PTHR43806:SF11">
    <property type="entry name" value="CEREVISIN-RELATED"/>
    <property type="match status" value="1"/>
</dbReference>
<evidence type="ECO:0000256" key="5">
    <source>
        <dbReference type="PROSITE-ProRule" id="PRU01240"/>
    </source>
</evidence>
<dbReference type="GO" id="GO:0004252">
    <property type="term" value="F:serine-type endopeptidase activity"/>
    <property type="evidence" value="ECO:0007669"/>
    <property type="project" value="UniProtKB-UniRule"/>
</dbReference>
<name>A0A2A6RIP9_9CHLR</name>
<accession>A0A2A6RIP9</accession>
<dbReference type="InterPro" id="IPR013783">
    <property type="entry name" value="Ig-like_fold"/>
</dbReference>
<dbReference type="AlphaFoldDB" id="A0A2A6RIP9"/>
<comment type="similarity">
    <text evidence="1 5">Belongs to the peptidase S8 family.</text>
</comment>
<feature type="transmembrane region" description="Helical" evidence="6">
    <location>
        <begin position="12"/>
        <end position="31"/>
    </location>
</feature>
<keyword evidence="3 5" id="KW-0378">Hydrolase</keyword>
<keyword evidence="9" id="KW-1185">Reference proteome</keyword>
<dbReference type="RefSeq" id="WP_097644369.1">
    <property type="nucleotide sequence ID" value="NZ_NQWI01000051.1"/>
</dbReference>
<reference evidence="9" key="1">
    <citation type="submission" date="2017-08" db="EMBL/GenBank/DDBJ databases">
        <authorList>
            <person name="Grouzdev D.S."/>
            <person name="Gaisin V.A."/>
            <person name="Rysina M.S."/>
            <person name="Gorlenko V.M."/>
        </authorList>
    </citation>
    <scope>NUCLEOTIDE SEQUENCE [LARGE SCALE GENOMIC DNA]</scope>
    <source>
        <strain evidence="9">Kir15-3F</strain>
    </source>
</reference>
<keyword evidence="6" id="KW-0812">Transmembrane</keyword>
<feature type="active site" description="Charge relay system" evidence="5">
    <location>
        <position position="214"/>
    </location>
</feature>
<dbReference type="OrthoDB" id="9813435at2"/>
<feature type="active site" description="Charge relay system" evidence="5">
    <location>
        <position position="269"/>
    </location>
</feature>
<dbReference type="InterPro" id="IPR036852">
    <property type="entry name" value="Peptidase_S8/S53_dom_sf"/>
</dbReference>
<evidence type="ECO:0000256" key="1">
    <source>
        <dbReference type="ARBA" id="ARBA00011073"/>
    </source>
</evidence>